<dbReference type="Gene3D" id="1.25.10.10">
    <property type="entry name" value="Leucine-rich Repeat Variant"/>
    <property type="match status" value="1"/>
</dbReference>
<dbReference type="AlphaFoldDB" id="A0A8E0VKI0"/>
<dbReference type="InterPro" id="IPR016024">
    <property type="entry name" value="ARM-type_fold"/>
</dbReference>
<keyword evidence="2" id="KW-1185">Reference proteome</keyword>
<sequence>MILSLSCNLSFAFYYVHQSESQVRFETMNTLCNLLESVGGTSSACHKEIYKAVKTCMTDRVPSVRASAAKVSFLVSLSFTRCHHNCMNALAEHHAVIYGSDLEATVSLCLRCMDCSNYTVRLEAARLLGHVLARTQNSVRAAGSSTVLSTLANAGSSTSAPSESAEPNALLVMLLRKYVLTCWFHSWNSQHIWSLLFPNLFSWHIILIIRGE</sequence>
<proteinExistence type="predicted"/>
<organism evidence="1 2">
    <name type="scientific">Fasciolopsis buskii</name>
    <dbReference type="NCBI Taxonomy" id="27845"/>
    <lineage>
        <taxon>Eukaryota</taxon>
        <taxon>Metazoa</taxon>
        <taxon>Spiralia</taxon>
        <taxon>Lophotrochozoa</taxon>
        <taxon>Platyhelminthes</taxon>
        <taxon>Trematoda</taxon>
        <taxon>Digenea</taxon>
        <taxon>Plagiorchiida</taxon>
        <taxon>Echinostomata</taxon>
        <taxon>Echinostomatoidea</taxon>
        <taxon>Fasciolidae</taxon>
        <taxon>Fasciolopsis</taxon>
    </lineage>
</organism>
<dbReference type="InterPro" id="IPR011989">
    <property type="entry name" value="ARM-like"/>
</dbReference>
<dbReference type="SUPFAM" id="SSF48371">
    <property type="entry name" value="ARM repeat"/>
    <property type="match status" value="1"/>
</dbReference>
<dbReference type="GO" id="GO:0016020">
    <property type="term" value="C:membrane"/>
    <property type="evidence" value="ECO:0007669"/>
    <property type="project" value="TreeGrafter"/>
</dbReference>
<gene>
    <name evidence="1" type="ORF">FBUS_05491</name>
</gene>
<evidence type="ECO:0000313" key="2">
    <source>
        <dbReference type="Proteomes" id="UP000728185"/>
    </source>
</evidence>
<dbReference type="EMBL" id="LUCM01004323">
    <property type="protein sequence ID" value="KAA0194533.1"/>
    <property type="molecule type" value="Genomic_DNA"/>
</dbReference>
<dbReference type="GO" id="GO:0005829">
    <property type="term" value="C:cytosol"/>
    <property type="evidence" value="ECO:0007669"/>
    <property type="project" value="GOC"/>
</dbReference>
<evidence type="ECO:0000313" key="1">
    <source>
        <dbReference type="EMBL" id="KAA0194533.1"/>
    </source>
</evidence>
<protein>
    <submittedName>
        <fullName evidence="1">Uncharacterized protein</fullName>
    </submittedName>
</protein>
<dbReference type="GO" id="GO:0030139">
    <property type="term" value="C:endocytic vesicle"/>
    <property type="evidence" value="ECO:0007669"/>
    <property type="project" value="TreeGrafter"/>
</dbReference>
<dbReference type="PANTHER" id="PTHR21663:SF0">
    <property type="entry name" value="HEAT REPEAT-CONTAINING PROTEIN 5B"/>
    <property type="match status" value="1"/>
</dbReference>
<comment type="caution">
    <text evidence="1">The sequence shown here is derived from an EMBL/GenBank/DDBJ whole genome shotgun (WGS) entry which is preliminary data.</text>
</comment>
<dbReference type="InterPro" id="IPR040108">
    <property type="entry name" value="Laa1/Sip1/HEATR5"/>
</dbReference>
<dbReference type="GO" id="GO:0005794">
    <property type="term" value="C:Golgi apparatus"/>
    <property type="evidence" value="ECO:0007669"/>
    <property type="project" value="TreeGrafter"/>
</dbReference>
<dbReference type="GO" id="GO:0042147">
    <property type="term" value="P:retrograde transport, endosome to Golgi"/>
    <property type="evidence" value="ECO:0007669"/>
    <property type="project" value="TreeGrafter"/>
</dbReference>
<name>A0A8E0VKI0_9TREM</name>
<reference evidence="1" key="1">
    <citation type="submission" date="2019-05" db="EMBL/GenBank/DDBJ databases">
        <title>Annotation for the trematode Fasciolopsis buski.</title>
        <authorList>
            <person name="Choi Y.-J."/>
        </authorList>
    </citation>
    <scope>NUCLEOTIDE SEQUENCE</scope>
    <source>
        <strain evidence="1">HT</strain>
        <tissue evidence="1">Whole worm</tissue>
    </source>
</reference>
<dbReference type="Proteomes" id="UP000728185">
    <property type="component" value="Unassembled WGS sequence"/>
</dbReference>
<dbReference type="OrthoDB" id="192608at2759"/>
<dbReference type="PANTHER" id="PTHR21663">
    <property type="entry name" value="HYPOTHETICAL HEAT DOMAIN-CONTAINING"/>
    <property type="match status" value="1"/>
</dbReference>
<dbReference type="GO" id="GO:0006897">
    <property type="term" value="P:endocytosis"/>
    <property type="evidence" value="ECO:0007669"/>
    <property type="project" value="TreeGrafter"/>
</dbReference>
<accession>A0A8E0VKI0</accession>
<dbReference type="GO" id="GO:0008104">
    <property type="term" value="P:intracellular protein localization"/>
    <property type="evidence" value="ECO:0007669"/>
    <property type="project" value="TreeGrafter"/>
</dbReference>